<keyword evidence="1" id="KW-1133">Transmembrane helix</keyword>
<dbReference type="Gene3D" id="3.40.50.720">
    <property type="entry name" value="NAD(P)-binding Rossmann-like Domain"/>
    <property type="match status" value="1"/>
</dbReference>
<proteinExistence type="predicted"/>
<organism evidence="2 3">
    <name type="scientific">Urochloa decumbens</name>
    <dbReference type="NCBI Taxonomy" id="240449"/>
    <lineage>
        <taxon>Eukaryota</taxon>
        <taxon>Viridiplantae</taxon>
        <taxon>Streptophyta</taxon>
        <taxon>Embryophyta</taxon>
        <taxon>Tracheophyta</taxon>
        <taxon>Spermatophyta</taxon>
        <taxon>Magnoliopsida</taxon>
        <taxon>Liliopsida</taxon>
        <taxon>Poales</taxon>
        <taxon>Poaceae</taxon>
        <taxon>PACMAD clade</taxon>
        <taxon>Panicoideae</taxon>
        <taxon>Panicodae</taxon>
        <taxon>Paniceae</taxon>
        <taxon>Melinidinae</taxon>
        <taxon>Urochloa</taxon>
    </lineage>
</organism>
<keyword evidence="1" id="KW-0472">Membrane</keyword>
<feature type="transmembrane region" description="Helical" evidence="1">
    <location>
        <begin position="530"/>
        <end position="550"/>
    </location>
</feature>
<dbReference type="PANTHER" id="PTHR32487:SF11">
    <property type="entry name" value="NAD-DEPENDENT EPIMERASE_DEHYDRATASE DOMAIN-CONTAINING PROTEIN"/>
    <property type="match status" value="1"/>
</dbReference>
<reference evidence="2" key="1">
    <citation type="submission" date="2024-10" db="EMBL/GenBank/DDBJ databases">
        <authorList>
            <person name="Ryan C."/>
        </authorList>
    </citation>
    <scope>NUCLEOTIDE SEQUENCE [LARGE SCALE GENOMIC DNA]</scope>
</reference>
<protein>
    <submittedName>
        <fullName evidence="2">Uncharacterized protein</fullName>
    </submittedName>
</protein>
<dbReference type="Proteomes" id="UP001497457">
    <property type="component" value="Chromosome 17b"/>
</dbReference>
<dbReference type="PANTHER" id="PTHR32487">
    <property type="entry name" value="3-OXO-DELTA(4,5)-STEROID 5-BETA-REDUCTASE"/>
    <property type="match status" value="1"/>
</dbReference>
<dbReference type="SUPFAM" id="SSF51735">
    <property type="entry name" value="NAD(P)-binding Rossmann-fold domains"/>
    <property type="match status" value="1"/>
</dbReference>
<evidence type="ECO:0000256" key="1">
    <source>
        <dbReference type="SAM" id="Phobius"/>
    </source>
</evidence>
<feature type="transmembrane region" description="Helical" evidence="1">
    <location>
        <begin position="571"/>
        <end position="597"/>
    </location>
</feature>
<feature type="transmembrane region" description="Helical" evidence="1">
    <location>
        <begin position="21"/>
        <end position="45"/>
    </location>
</feature>
<dbReference type="InterPro" id="IPR036291">
    <property type="entry name" value="NAD(P)-bd_dom_sf"/>
</dbReference>
<sequence length="678" mass="76025">MRLRRRRPAFGSVKHRRQGRAATGNMALVVGSTGVVGAALLDILLNPDAPAGPRKAARPPCSASAEASSSITNLAVRLELDDPAAVHLDIELADPAAVAHAVAPLTNIDHVFCAVWLPFPNSTEELAREANCSMLRGVLTAVVTKCPALVHVCLQTGGKHFIDPFETLAGSSAAMRLHSEDLPRLDYHGSEDALPDGAAITWSIENLELEWHGVQIVSMPFHSFNPLVKLNKDGGNQFRFIQMKDIDSASVDQLLGLIRDHAVTEVEFVEFECHGAGVSVSVRGFHLFIKLKNEQGCLFRNIHSNGHHNLFKFIRNTGAADVLHDTEIESIKNDSGDGESDDEDNNLVVDRVANGSPVDSYTSGERMVWNLEIWRNLLAVLFLLSLLPTSASASTQHHNGFCPIEPMISYILPRTTCPTVHVAAEHWVHAKRINYELTIFNLDFNPCQSPHSCLDLLGLLLVLASCITPLNYIRNININLTITIFSWETKMSYVWASNLISSIVYYISWMSFDLFQHYEDPESTKSAWHVIYKDLLICVVNVLLLGILGYQHRVAIQIYLHTRKAIRMWATLIICSICWTWLCIIFDIQALGLVILAWISMVPMYFTKWVTVKRFEWIPFMLKVGGFVGLIIIHEDGQHLWYERAYKVGILCKFIELMISGYPLLKFLKSMVMNRLHR</sequence>
<gene>
    <name evidence="2" type="ORF">URODEC1_LOCUS37425</name>
</gene>
<feature type="transmembrane region" description="Helical" evidence="1">
    <location>
        <begin position="456"/>
        <end position="473"/>
    </location>
</feature>
<feature type="transmembrane region" description="Helical" evidence="1">
    <location>
        <begin position="617"/>
        <end position="633"/>
    </location>
</feature>
<evidence type="ECO:0000313" key="3">
    <source>
        <dbReference type="Proteomes" id="UP001497457"/>
    </source>
</evidence>
<dbReference type="AlphaFoldDB" id="A0ABC8YR99"/>
<dbReference type="EMBL" id="OZ075127">
    <property type="protein sequence ID" value="CAL4948476.1"/>
    <property type="molecule type" value="Genomic_DNA"/>
</dbReference>
<name>A0ABC8YR99_9POAL</name>
<keyword evidence="1" id="KW-0812">Transmembrane</keyword>
<accession>A0ABC8YR99</accession>
<feature type="transmembrane region" description="Helical" evidence="1">
    <location>
        <begin position="493"/>
        <end position="510"/>
    </location>
</feature>
<evidence type="ECO:0000313" key="2">
    <source>
        <dbReference type="EMBL" id="CAL4948476.1"/>
    </source>
</evidence>
<keyword evidence="3" id="KW-1185">Reference proteome</keyword>